<keyword evidence="2" id="KW-1185">Reference proteome</keyword>
<dbReference type="SUPFAM" id="SSF56235">
    <property type="entry name" value="N-terminal nucleophile aminohydrolases (Ntn hydrolases)"/>
    <property type="match status" value="1"/>
</dbReference>
<dbReference type="EMBL" id="JBHSDS010000006">
    <property type="protein sequence ID" value="MFC4358010.1"/>
    <property type="molecule type" value="Genomic_DNA"/>
</dbReference>
<name>A0ABD5PAU7_9EURY</name>
<dbReference type="RefSeq" id="WP_267624409.1">
    <property type="nucleotide sequence ID" value="NZ_JAODIW010000008.1"/>
</dbReference>
<reference evidence="1 2" key="1">
    <citation type="journal article" date="2019" name="Int. J. Syst. Evol. Microbiol.">
        <title>The Global Catalogue of Microorganisms (GCM) 10K type strain sequencing project: providing services to taxonomists for standard genome sequencing and annotation.</title>
        <authorList>
            <consortium name="The Broad Institute Genomics Platform"/>
            <consortium name="The Broad Institute Genome Sequencing Center for Infectious Disease"/>
            <person name="Wu L."/>
            <person name="Ma J."/>
        </authorList>
    </citation>
    <scope>NUCLEOTIDE SEQUENCE [LARGE SCALE GENOMIC DNA]</scope>
    <source>
        <strain evidence="1 2">CGMCC 1.12553</strain>
    </source>
</reference>
<dbReference type="Proteomes" id="UP001595921">
    <property type="component" value="Unassembled WGS sequence"/>
</dbReference>
<dbReference type="SUPFAM" id="SSF52402">
    <property type="entry name" value="Adenine nucleotide alpha hydrolases-like"/>
    <property type="match status" value="1"/>
</dbReference>
<gene>
    <name evidence="1" type="ORF">ACFO0N_08630</name>
</gene>
<dbReference type="Gene3D" id="3.40.50.620">
    <property type="entry name" value="HUPs"/>
    <property type="match status" value="1"/>
</dbReference>
<dbReference type="AlphaFoldDB" id="A0ABD5PAU7"/>
<proteinExistence type="predicted"/>
<evidence type="ECO:0000313" key="1">
    <source>
        <dbReference type="EMBL" id="MFC4358010.1"/>
    </source>
</evidence>
<sequence length="573" mass="63957">MQRELFGVFGDRTTFDSLDDSDRFDTVVSTDEATVGVKDASQGLQNRTSVYTGGDGTCVLWGEVIERAGVSAAEWLLDRLDAVGTDAFGELNGSYLAFVDRGDGATLVTDPVRSWECYYTDAPGVRVFGSDAARVARTLDDPVLDRRALSEFVHFGITFGDRTPFERLERVPFDGYLTADDTGACRRFVYDPQPPAEFDYAQELADRLERAVERRVGLPGRDGLLLSAGYDSRVLLSAHPGFDVGYTLGDSAADEVRVSRRIAAQYGIDHETLPVTEDYLTLSPEVIQYTNGHRESVHIHHRGNDDDIEVDNVYHGMLFDTLFRGYFLPDRTLDLFGRSLPLDGLDPNPDAPLHLAAKFGGLGSGAYPDPGPVSSTATEAFARETIGGAYERSFERADDPYNAIDLVAVRQKPTLPFRIHLADRYVESFVAVDRDLLEWHLKTPPEHRNLPTFLDALERVDPDILFHDPPDRPHRSYRLNEIERFLRANLPGFRTFGSPWPDRDDLYARRGLDRTLFAAHERVHPLPTRIKLRLADLHIWVDSVVGSSATAGDELLDVLVGEVPMDRGERPST</sequence>
<organism evidence="1 2">
    <name type="scientific">Halobium salinum</name>
    <dbReference type="NCBI Taxonomy" id="1364940"/>
    <lineage>
        <taxon>Archaea</taxon>
        <taxon>Methanobacteriati</taxon>
        <taxon>Methanobacteriota</taxon>
        <taxon>Stenosarchaea group</taxon>
        <taxon>Halobacteria</taxon>
        <taxon>Halobacteriales</taxon>
        <taxon>Haloferacaceae</taxon>
        <taxon>Halobium</taxon>
    </lineage>
</organism>
<evidence type="ECO:0000313" key="2">
    <source>
        <dbReference type="Proteomes" id="UP001595921"/>
    </source>
</evidence>
<comment type="caution">
    <text evidence="1">The sequence shown here is derived from an EMBL/GenBank/DDBJ whole genome shotgun (WGS) entry which is preliminary data.</text>
</comment>
<protein>
    <recommendedName>
        <fullName evidence="3">Asparagine synthase</fullName>
    </recommendedName>
</protein>
<dbReference type="InterPro" id="IPR014729">
    <property type="entry name" value="Rossmann-like_a/b/a_fold"/>
</dbReference>
<dbReference type="InterPro" id="IPR029055">
    <property type="entry name" value="Ntn_hydrolases_N"/>
</dbReference>
<evidence type="ECO:0008006" key="3">
    <source>
        <dbReference type="Google" id="ProtNLM"/>
    </source>
</evidence>
<accession>A0ABD5PAU7</accession>